<evidence type="ECO:0000256" key="1">
    <source>
        <dbReference type="SAM" id="MobiDB-lite"/>
    </source>
</evidence>
<proteinExistence type="predicted"/>
<evidence type="ECO:0000313" key="3">
    <source>
        <dbReference type="Proteomes" id="UP000248116"/>
    </source>
</evidence>
<dbReference type="EMBL" id="PRCW01000083">
    <property type="protein sequence ID" value="PYD47292.1"/>
    <property type="molecule type" value="Genomic_DNA"/>
</dbReference>
<name>A0ABX5P2X9_9PROT</name>
<feature type="region of interest" description="Disordered" evidence="1">
    <location>
        <begin position="1"/>
        <end position="20"/>
    </location>
</feature>
<comment type="caution">
    <text evidence="2">The sequence shown here is derived from an EMBL/GenBank/DDBJ whole genome shotgun (WGS) entry which is preliminary data.</text>
</comment>
<accession>A0ABX5P2X9</accession>
<reference evidence="2 3" key="1">
    <citation type="submission" date="2018-02" db="EMBL/GenBank/DDBJ databases">
        <authorList>
            <person name="Skraban J."/>
            <person name="Trcek J."/>
        </authorList>
    </citation>
    <scope>NUCLEOTIDE SEQUENCE [LARGE SCALE GENOMIC DNA]</scope>
    <source>
        <strain evidence="2 3">AV446</strain>
    </source>
</reference>
<dbReference type="Proteomes" id="UP000248116">
    <property type="component" value="Unassembled WGS sequence"/>
</dbReference>
<organism evidence="2 3">
    <name type="scientific">Novacetimonas pomaceti</name>
    <dbReference type="NCBI Taxonomy" id="2021998"/>
    <lineage>
        <taxon>Bacteria</taxon>
        <taxon>Pseudomonadati</taxon>
        <taxon>Pseudomonadota</taxon>
        <taxon>Alphaproteobacteria</taxon>
        <taxon>Acetobacterales</taxon>
        <taxon>Acetobacteraceae</taxon>
        <taxon>Novacetimonas</taxon>
    </lineage>
</organism>
<sequence length="74" mass="8121">MTGASPSGKAACRHGSGMPDGTFGEYFVPLYSPCEYFREYFAFTGHGIPARVPAQATMGKAGRQVHIFYIWKTL</sequence>
<gene>
    <name evidence="2" type="ORF">C3920_10600</name>
</gene>
<protein>
    <submittedName>
        <fullName evidence="2">Uncharacterized protein</fullName>
    </submittedName>
</protein>
<evidence type="ECO:0000313" key="2">
    <source>
        <dbReference type="EMBL" id="PYD47292.1"/>
    </source>
</evidence>
<keyword evidence="3" id="KW-1185">Reference proteome</keyword>